<proteinExistence type="predicted"/>
<dbReference type="Gene3D" id="1.20.5.4820">
    <property type="match status" value="1"/>
</dbReference>
<keyword evidence="1" id="KW-0812">Transmembrane</keyword>
<organism evidence="2 3">
    <name type="scientific">Artemisia annua</name>
    <name type="common">Sweet wormwood</name>
    <dbReference type="NCBI Taxonomy" id="35608"/>
    <lineage>
        <taxon>Eukaryota</taxon>
        <taxon>Viridiplantae</taxon>
        <taxon>Streptophyta</taxon>
        <taxon>Embryophyta</taxon>
        <taxon>Tracheophyta</taxon>
        <taxon>Spermatophyta</taxon>
        <taxon>Magnoliopsida</taxon>
        <taxon>eudicotyledons</taxon>
        <taxon>Gunneridae</taxon>
        <taxon>Pentapetalae</taxon>
        <taxon>asterids</taxon>
        <taxon>campanulids</taxon>
        <taxon>Asterales</taxon>
        <taxon>Asteraceae</taxon>
        <taxon>Asteroideae</taxon>
        <taxon>Anthemideae</taxon>
        <taxon>Artemisiinae</taxon>
        <taxon>Artemisia</taxon>
    </lineage>
</organism>
<dbReference type="OrthoDB" id="6108017at2759"/>
<keyword evidence="1" id="KW-1133">Transmembrane helix</keyword>
<dbReference type="SUPFAM" id="SSF52540">
    <property type="entry name" value="P-loop containing nucleoside triphosphate hydrolases"/>
    <property type="match status" value="1"/>
</dbReference>
<reference evidence="2 3" key="1">
    <citation type="journal article" date="2018" name="Mol. Plant">
        <title>The genome of Artemisia annua provides insight into the evolution of Asteraceae family and artemisinin biosynthesis.</title>
        <authorList>
            <person name="Shen Q."/>
            <person name="Zhang L."/>
            <person name="Liao Z."/>
            <person name="Wang S."/>
            <person name="Yan T."/>
            <person name="Shi P."/>
            <person name="Liu M."/>
            <person name="Fu X."/>
            <person name="Pan Q."/>
            <person name="Wang Y."/>
            <person name="Lv Z."/>
            <person name="Lu X."/>
            <person name="Zhang F."/>
            <person name="Jiang W."/>
            <person name="Ma Y."/>
            <person name="Chen M."/>
            <person name="Hao X."/>
            <person name="Li L."/>
            <person name="Tang Y."/>
            <person name="Lv G."/>
            <person name="Zhou Y."/>
            <person name="Sun X."/>
            <person name="Brodelius P.E."/>
            <person name="Rose J.K.C."/>
            <person name="Tang K."/>
        </authorList>
    </citation>
    <scope>NUCLEOTIDE SEQUENCE [LARGE SCALE GENOMIC DNA]</scope>
    <source>
        <strain evidence="3">cv. Huhao1</strain>
        <tissue evidence="2">Leaf</tissue>
    </source>
</reference>
<evidence type="ECO:0000313" key="3">
    <source>
        <dbReference type="Proteomes" id="UP000245207"/>
    </source>
</evidence>
<sequence>MKRHVASIASIDGDTVGYPIHRLFFEFINRFGLLAPEALTGSNFDGKMVSAKILEKWGSVAFRTGQMPELDARKSEVVSGAASEFTASRKASVFLQSFCKAYIRLWVSVLAFQTCQRAIEARKRFRRRKESKATIKIQPALLFIVSAVIGFLAAHWIWNGEVKPKSFGTATPMTVMNIKLEEGIWIVASTFEF</sequence>
<protein>
    <submittedName>
        <fullName evidence="2">IQ motif, EF-hand binding site</fullName>
    </submittedName>
</protein>
<dbReference type="InterPro" id="IPR027417">
    <property type="entry name" value="P-loop_NTPase"/>
</dbReference>
<feature type="transmembrane region" description="Helical" evidence="1">
    <location>
        <begin position="140"/>
        <end position="158"/>
    </location>
</feature>
<gene>
    <name evidence="2" type="ORF">CTI12_AA100420</name>
</gene>
<name>A0A2U1PXS4_ARTAN</name>
<keyword evidence="3" id="KW-1185">Reference proteome</keyword>
<dbReference type="STRING" id="35608.A0A2U1PXS4"/>
<dbReference type="EMBL" id="PKPP01000627">
    <property type="protein sequence ID" value="PWA90507.1"/>
    <property type="molecule type" value="Genomic_DNA"/>
</dbReference>
<accession>A0A2U1PXS4</accession>
<evidence type="ECO:0000313" key="2">
    <source>
        <dbReference type="EMBL" id="PWA90507.1"/>
    </source>
</evidence>
<keyword evidence="1" id="KW-0472">Membrane</keyword>
<dbReference type="Proteomes" id="UP000245207">
    <property type="component" value="Unassembled WGS sequence"/>
</dbReference>
<dbReference type="AlphaFoldDB" id="A0A2U1PXS4"/>
<evidence type="ECO:0000256" key="1">
    <source>
        <dbReference type="SAM" id="Phobius"/>
    </source>
</evidence>
<comment type="caution">
    <text evidence="2">The sequence shown here is derived from an EMBL/GenBank/DDBJ whole genome shotgun (WGS) entry which is preliminary data.</text>
</comment>